<evidence type="ECO:0000313" key="2">
    <source>
        <dbReference type="EMBL" id="RRD07282.1"/>
    </source>
</evidence>
<evidence type="ECO:0000256" key="1">
    <source>
        <dbReference type="SAM" id="Phobius"/>
    </source>
</evidence>
<dbReference type="EMBL" id="RQZG01000001">
    <property type="protein sequence ID" value="RRD07282.1"/>
    <property type="molecule type" value="Genomic_DNA"/>
</dbReference>
<feature type="transmembrane region" description="Helical" evidence="1">
    <location>
        <begin position="134"/>
        <end position="152"/>
    </location>
</feature>
<sequence length="321" mass="32837">MSRGQQEGADSWGIGAAALVLLLSATWLLVRLSLTGAPIGITSAGRVGLTTISLWALHHLVSRAPQGDRPVLPVPALPRHETILLSITGVSGYTALSTGAIAVGGPVLPALVMSTSPLVVLLLVAVLERRRPTMVVLLGTTAAVGGTVGYLLDGSSMTLDGIALLGPGLALGAVGCMSCYVIRFARLTRGYHGPMTPVILPIHACGAVPLIVWGGVEMSAGARVSLTALIALVVLGVLVYAPVHLLQHRLLARIGASPVSLLGLAVSPLVAVEAGLLGLAAWPTLLQWAAILVTMLGMAVVLGLNRSPAPCPRRSPSPRSC</sequence>
<name>A0A3P1TCV4_9ACTN</name>
<dbReference type="OrthoDB" id="5148638at2"/>
<proteinExistence type="predicted"/>
<dbReference type="AlphaFoldDB" id="A0A3P1TCV4"/>
<feature type="transmembrane region" description="Helical" evidence="1">
    <location>
        <begin position="197"/>
        <end position="216"/>
    </location>
</feature>
<feature type="transmembrane region" description="Helical" evidence="1">
    <location>
        <begin position="12"/>
        <end position="30"/>
    </location>
</feature>
<organism evidence="2 3">
    <name type="scientific">Arachnia propionica</name>
    <dbReference type="NCBI Taxonomy" id="1750"/>
    <lineage>
        <taxon>Bacteria</taxon>
        <taxon>Bacillati</taxon>
        <taxon>Actinomycetota</taxon>
        <taxon>Actinomycetes</taxon>
        <taxon>Propionibacteriales</taxon>
        <taxon>Propionibacteriaceae</taxon>
        <taxon>Arachnia</taxon>
    </lineage>
</organism>
<feature type="transmembrane region" description="Helical" evidence="1">
    <location>
        <begin position="36"/>
        <end position="61"/>
    </location>
</feature>
<keyword evidence="1" id="KW-0812">Transmembrane</keyword>
<feature type="transmembrane region" description="Helical" evidence="1">
    <location>
        <begin position="258"/>
        <end position="279"/>
    </location>
</feature>
<feature type="transmembrane region" description="Helical" evidence="1">
    <location>
        <begin position="164"/>
        <end position="185"/>
    </location>
</feature>
<feature type="transmembrane region" description="Helical" evidence="1">
    <location>
        <begin position="222"/>
        <end position="246"/>
    </location>
</feature>
<keyword evidence="1" id="KW-0472">Membrane</keyword>
<accession>A0A3P1TCV4</accession>
<evidence type="ECO:0000313" key="3">
    <source>
        <dbReference type="Proteomes" id="UP000280819"/>
    </source>
</evidence>
<protein>
    <submittedName>
        <fullName evidence="2">DMT family transporter</fullName>
    </submittedName>
</protein>
<keyword evidence="1" id="KW-1133">Transmembrane helix</keyword>
<dbReference type="Proteomes" id="UP000280819">
    <property type="component" value="Unassembled WGS sequence"/>
</dbReference>
<feature type="transmembrane region" description="Helical" evidence="1">
    <location>
        <begin position="82"/>
        <end position="101"/>
    </location>
</feature>
<feature type="transmembrane region" description="Helical" evidence="1">
    <location>
        <begin position="107"/>
        <end position="127"/>
    </location>
</feature>
<reference evidence="2 3" key="1">
    <citation type="submission" date="2018-11" db="EMBL/GenBank/DDBJ databases">
        <title>Genomes From Bacteria Associated with the Canine Oral Cavity: a Test Case for Automated Genome-Based Taxonomic Assignment.</title>
        <authorList>
            <person name="Coil D.A."/>
            <person name="Jospin G."/>
            <person name="Darling A.E."/>
            <person name="Wallis C."/>
            <person name="Davis I.J."/>
            <person name="Harris S."/>
            <person name="Eisen J.A."/>
            <person name="Holcombe L.J."/>
            <person name="O'Flynn C."/>
        </authorList>
    </citation>
    <scope>NUCLEOTIDE SEQUENCE [LARGE SCALE GENOMIC DNA]</scope>
    <source>
        <strain evidence="2 3">OH887_COT-365</strain>
    </source>
</reference>
<feature type="transmembrane region" description="Helical" evidence="1">
    <location>
        <begin position="285"/>
        <end position="304"/>
    </location>
</feature>
<comment type="caution">
    <text evidence="2">The sequence shown here is derived from an EMBL/GenBank/DDBJ whole genome shotgun (WGS) entry which is preliminary data.</text>
</comment>
<gene>
    <name evidence="2" type="ORF">EII34_02010</name>
</gene>
<dbReference type="RefSeq" id="WP_124842346.1">
    <property type="nucleotide sequence ID" value="NZ_RQZG01000001.1"/>
</dbReference>